<reference evidence="3" key="1">
    <citation type="submission" date="2016-10" db="EMBL/GenBank/DDBJ databases">
        <authorList>
            <person name="Varghese N."/>
            <person name="Submissions S."/>
        </authorList>
    </citation>
    <scope>NUCLEOTIDE SEQUENCE [LARGE SCALE GENOMIC DNA]</scope>
    <source>
        <strain evidence="3">S9</strain>
    </source>
</reference>
<dbReference type="EMBL" id="FOGT01000002">
    <property type="protein sequence ID" value="SER57870.1"/>
    <property type="molecule type" value="Genomic_DNA"/>
</dbReference>
<accession>A0A1H9QBR4</accession>
<proteinExistence type="predicted"/>
<sequence length="151" mass="17757">MSKTLLEFEKTIDKVSQLKEIHSSLFMEPVEEEKWSIRDIVAHLYYWDKYNLEEMVPEMSKGAVLPPFPDHDQHNQQAILSVTDYSPHFIIDLFTNTRKELADNLSRLGKDVKFTIGKGKRQFSGESFIKIFVKHDTHHLKQIQKKLKIDN</sequence>
<gene>
    <name evidence="2" type="ORF">SAMN05518684_102136</name>
</gene>
<organism evidence="2 3">
    <name type="scientific">Salipaludibacillus aurantiacus</name>
    <dbReference type="NCBI Taxonomy" id="1601833"/>
    <lineage>
        <taxon>Bacteria</taxon>
        <taxon>Bacillati</taxon>
        <taxon>Bacillota</taxon>
        <taxon>Bacilli</taxon>
        <taxon>Bacillales</taxon>
        <taxon>Bacillaceae</taxon>
    </lineage>
</organism>
<dbReference type="RefSeq" id="WP_093047471.1">
    <property type="nucleotide sequence ID" value="NZ_FOGT01000002.1"/>
</dbReference>
<keyword evidence="3" id="KW-1185">Reference proteome</keyword>
<dbReference type="AlphaFoldDB" id="A0A1H9QBR4"/>
<dbReference type="Proteomes" id="UP000198571">
    <property type="component" value="Unassembled WGS sequence"/>
</dbReference>
<dbReference type="InterPro" id="IPR034660">
    <property type="entry name" value="DinB/YfiT-like"/>
</dbReference>
<dbReference type="Gene3D" id="1.20.120.450">
    <property type="entry name" value="dinb family like domain"/>
    <property type="match status" value="1"/>
</dbReference>
<protein>
    <submittedName>
        <fullName evidence="2">DinB superfamily protein</fullName>
    </submittedName>
</protein>
<evidence type="ECO:0000313" key="2">
    <source>
        <dbReference type="EMBL" id="SER57870.1"/>
    </source>
</evidence>
<feature type="domain" description="DinB-like" evidence="1">
    <location>
        <begin position="31"/>
        <end position="143"/>
    </location>
</feature>
<dbReference type="SUPFAM" id="SSF109854">
    <property type="entry name" value="DinB/YfiT-like putative metalloenzymes"/>
    <property type="match status" value="1"/>
</dbReference>
<name>A0A1H9QBR4_9BACI</name>
<dbReference type="Pfam" id="PF12867">
    <property type="entry name" value="DinB_2"/>
    <property type="match status" value="1"/>
</dbReference>
<dbReference type="STRING" id="1601833.SAMN05518684_102136"/>
<evidence type="ECO:0000313" key="3">
    <source>
        <dbReference type="Proteomes" id="UP000198571"/>
    </source>
</evidence>
<dbReference type="OrthoDB" id="2964295at2"/>
<dbReference type="InterPro" id="IPR024775">
    <property type="entry name" value="DinB-like"/>
</dbReference>
<evidence type="ECO:0000259" key="1">
    <source>
        <dbReference type="Pfam" id="PF12867"/>
    </source>
</evidence>